<evidence type="ECO:0000256" key="3">
    <source>
        <dbReference type="ARBA" id="ARBA00022723"/>
    </source>
</evidence>
<evidence type="ECO:0000313" key="11">
    <source>
        <dbReference type="Proteomes" id="UP001139011"/>
    </source>
</evidence>
<comment type="cofactor">
    <cofactor evidence="9">
        <name>Zn(2+)</name>
        <dbReference type="ChEBI" id="CHEBI:29105"/>
    </cofactor>
    <text evidence="9">Binds 1 zinc ion per subunit.</text>
</comment>
<feature type="site" description="Transition state stabilizer" evidence="9">
    <location>
        <position position="78"/>
    </location>
</feature>
<evidence type="ECO:0000256" key="2">
    <source>
        <dbReference type="ARBA" id="ARBA00022670"/>
    </source>
</evidence>
<evidence type="ECO:0000256" key="5">
    <source>
        <dbReference type="ARBA" id="ARBA00022833"/>
    </source>
</evidence>
<evidence type="ECO:0000256" key="4">
    <source>
        <dbReference type="ARBA" id="ARBA00022801"/>
    </source>
</evidence>
<comment type="catalytic activity">
    <reaction evidence="1 9">
        <text>D-alanyl-D-alanine + H2O = 2 D-alanine</text>
        <dbReference type="Rhea" id="RHEA:20661"/>
        <dbReference type="ChEBI" id="CHEBI:15377"/>
        <dbReference type="ChEBI" id="CHEBI:57416"/>
        <dbReference type="ChEBI" id="CHEBI:57822"/>
        <dbReference type="EC" id="3.4.13.22"/>
    </reaction>
</comment>
<feature type="binding site" evidence="9">
    <location>
        <position position="125"/>
    </location>
    <ligand>
        <name>Zn(2+)</name>
        <dbReference type="ChEBI" id="CHEBI:29105"/>
        <note>catalytic</note>
    </ligand>
</feature>
<dbReference type="InterPro" id="IPR000755">
    <property type="entry name" value="A_A_dipeptidase"/>
</dbReference>
<name>A0A9X1XG14_9BACL</name>
<protein>
    <recommendedName>
        <fullName evidence="9">D-alanyl-D-alanine dipeptidase</fullName>
        <shortName evidence="9">D-Ala-D-Ala dipeptidase</shortName>
        <ecNumber evidence="9">3.4.13.22</ecNumber>
    </recommendedName>
</protein>
<keyword evidence="8" id="KW-0961">Cell wall biogenesis/degradation</keyword>
<dbReference type="GO" id="GO:0008237">
    <property type="term" value="F:metallopeptidase activity"/>
    <property type="evidence" value="ECO:0007669"/>
    <property type="project" value="UniProtKB-KW"/>
</dbReference>
<feature type="binding site" evidence="9">
    <location>
        <position position="132"/>
    </location>
    <ligand>
        <name>Zn(2+)</name>
        <dbReference type="ChEBI" id="CHEBI:29105"/>
        <note>catalytic</note>
    </ligand>
</feature>
<evidence type="ECO:0000256" key="9">
    <source>
        <dbReference type="HAMAP-Rule" id="MF_01924"/>
    </source>
</evidence>
<evidence type="ECO:0000256" key="7">
    <source>
        <dbReference type="ARBA" id="ARBA00023049"/>
    </source>
</evidence>
<dbReference type="PANTHER" id="PTHR43126">
    <property type="entry name" value="D-ALANYL-D-ALANINE DIPEPTIDASE"/>
    <property type="match status" value="1"/>
</dbReference>
<dbReference type="InterPro" id="IPR009045">
    <property type="entry name" value="Zn_M74/Hedgehog-like"/>
</dbReference>
<dbReference type="GO" id="GO:0008270">
    <property type="term" value="F:zinc ion binding"/>
    <property type="evidence" value="ECO:0007669"/>
    <property type="project" value="UniProtKB-UniRule"/>
</dbReference>
<dbReference type="Gene3D" id="3.30.1380.10">
    <property type="match status" value="1"/>
</dbReference>
<keyword evidence="4 9" id="KW-0378">Hydrolase</keyword>
<keyword evidence="5 9" id="KW-0862">Zinc</keyword>
<keyword evidence="11" id="KW-1185">Reference proteome</keyword>
<dbReference type="GO" id="GO:0160237">
    <property type="term" value="F:D-Ala-D-Ala dipeptidase activity"/>
    <property type="evidence" value="ECO:0007669"/>
    <property type="project" value="UniProtKB-EC"/>
</dbReference>
<keyword evidence="2 9" id="KW-0645">Protease</keyword>
<comment type="similarity">
    <text evidence="9">Belongs to the peptidase M15D family.</text>
</comment>
<keyword evidence="6 9" id="KW-0224">Dipeptidase</keyword>
<dbReference type="SUPFAM" id="SSF55166">
    <property type="entry name" value="Hedgehog/DD-peptidase"/>
    <property type="match status" value="1"/>
</dbReference>
<sequence length="221" mass="25533">MPEGTNSNPTAFLTDQQDPLISLSRVSPRIEVFPYYYRMNLPGSENDCFLRKGTVEKLIKAAEKLPNGLKLVILDGWRSYETQLALYQAIKADLEAQNLTQEKIQEEISKYVAVPTRDLTKPSPHLTGGAVDLTIADEKSWLDMGTDFDDFTEKAELEWYEKKHQLTQQEETIRDNRRLLRRVMEEGGFVSNAEEWWHYDYGNRRWASTTGNSILYFGISK</sequence>
<feature type="active site" description="Proton donor/acceptor" evidence="9">
    <location>
        <position position="195"/>
    </location>
</feature>
<feature type="binding site" evidence="9">
    <location>
        <position position="198"/>
    </location>
    <ligand>
        <name>Zn(2+)</name>
        <dbReference type="ChEBI" id="CHEBI:29105"/>
        <note>catalytic</note>
    </ligand>
</feature>
<dbReference type="Pfam" id="PF01427">
    <property type="entry name" value="Peptidase_M15"/>
    <property type="match status" value="1"/>
</dbReference>
<dbReference type="AlphaFoldDB" id="A0A9X1XG14"/>
<dbReference type="HAMAP" id="MF_01924">
    <property type="entry name" value="A_A_dipeptidase"/>
    <property type="match status" value="1"/>
</dbReference>
<dbReference type="RefSeq" id="WP_248254166.1">
    <property type="nucleotide sequence ID" value="NZ_JAIWJX010000002.1"/>
</dbReference>
<organism evidence="10 11">
    <name type="scientific">Fictibacillus marinisediminis</name>
    <dbReference type="NCBI Taxonomy" id="2878389"/>
    <lineage>
        <taxon>Bacteria</taxon>
        <taxon>Bacillati</taxon>
        <taxon>Bacillota</taxon>
        <taxon>Bacilli</taxon>
        <taxon>Bacillales</taxon>
        <taxon>Fictibacillaceae</taxon>
        <taxon>Fictibacillus</taxon>
    </lineage>
</organism>
<evidence type="ECO:0000256" key="6">
    <source>
        <dbReference type="ARBA" id="ARBA00022997"/>
    </source>
</evidence>
<evidence type="ECO:0000256" key="1">
    <source>
        <dbReference type="ARBA" id="ARBA00001362"/>
    </source>
</evidence>
<reference evidence="10" key="1">
    <citation type="submission" date="2021-09" db="EMBL/GenBank/DDBJ databases">
        <title>Genome analysis of Fictibacillus sp. KIGAM418 isolated from marine sediment.</title>
        <authorList>
            <person name="Seo M.-J."/>
            <person name="Cho E.-S."/>
            <person name="Hwang C.Y."/>
        </authorList>
    </citation>
    <scope>NUCLEOTIDE SEQUENCE</scope>
    <source>
        <strain evidence="10">KIGAM418</strain>
    </source>
</reference>
<keyword evidence="3 9" id="KW-0479">Metal-binding</keyword>
<proteinExistence type="inferred from homology"/>
<accession>A0A9X1XG14</accession>
<gene>
    <name evidence="10" type="ORF">LCY76_20410</name>
</gene>
<comment type="function">
    <text evidence="9">Catalyzes hydrolysis of the D-alanyl-D-alanine dipeptide.</text>
</comment>
<dbReference type="Proteomes" id="UP001139011">
    <property type="component" value="Unassembled WGS sequence"/>
</dbReference>
<dbReference type="EMBL" id="JAIWJX010000002">
    <property type="protein sequence ID" value="MCK6258938.1"/>
    <property type="molecule type" value="Genomic_DNA"/>
</dbReference>
<dbReference type="GO" id="GO:0071555">
    <property type="term" value="P:cell wall organization"/>
    <property type="evidence" value="ECO:0007669"/>
    <property type="project" value="UniProtKB-KW"/>
</dbReference>
<dbReference type="GO" id="GO:0006508">
    <property type="term" value="P:proteolysis"/>
    <property type="evidence" value="ECO:0007669"/>
    <property type="project" value="UniProtKB-KW"/>
</dbReference>
<evidence type="ECO:0000313" key="10">
    <source>
        <dbReference type="EMBL" id="MCK6258938.1"/>
    </source>
</evidence>
<comment type="caution">
    <text evidence="10">The sequence shown here is derived from an EMBL/GenBank/DDBJ whole genome shotgun (WGS) entry which is preliminary data.</text>
</comment>
<evidence type="ECO:0000256" key="8">
    <source>
        <dbReference type="ARBA" id="ARBA00023316"/>
    </source>
</evidence>
<dbReference type="CDD" id="cd14843">
    <property type="entry name" value="D-Ala-D-Ala_dipeptidase_like"/>
    <property type="match status" value="1"/>
</dbReference>
<dbReference type="PANTHER" id="PTHR43126:SF2">
    <property type="entry name" value="D-ALANYL-D-ALANINE DIPEPTIDASE"/>
    <property type="match status" value="1"/>
</dbReference>
<keyword evidence="7 9" id="KW-0482">Metalloprotease</keyword>
<dbReference type="EC" id="3.4.13.22" evidence="9"/>